<evidence type="ECO:0000259" key="4">
    <source>
        <dbReference type="Pfam" id="PF04755"/>
    </source>
</evidence>
<evidence type="ECO:0000256" key="1">
    <source>
        <dbReference type="ARBA" id="ARBA00004474"/>
    </source>
</evidence>
<dbReference type="InterPro" id="IPR006843">
    <property type="entry name" value="PAP/fibrillin_dom"/>
</dbReference>
<accession>A0A1D1ZTH6</accession>
<name>A0A1D1ZTH6_AUXPR</name>
<evidence type="ECO:0000256" key="3">
    <source>
        <dbReference type="SAM" id="MobiDB-lite"/>
    </source>
</evidence>
<dbReference type="InterPro" id="IPR039633">
    <property type="entry name" value="PAP"/>
</dbReference>
<gene>
    <name evidence="5" type="ORF">g.37175</name>
</gene>
<feature type="domain" description="Plastid lipid-associated protein/fibrillin conserved" evidence="4">
    <location>
        <begin position="356"/>
        <end position="504"/>
    </location>
</feature>
<feature type="compositionally biased region" description="Basic and acidic residues" evidence="3">
    <location>
        <begin position="132"/>
        <end position="159"/>
    </location>
</feature>
<proteinExistence type="predicted"/>
<sequence length="510" mass="51405">HSQLLIALPTIYMSLMSALNGMRSGSAVLQHPGLRIHATGGMHATIRALPCLRSTRMFAKKGSKPGAEGPLGGPSSGVPPPPPIATPTSGPASARPPPPPTPSPTLGSTPTPNQPAQDWVAQQARSQAASARAERERRQAAEDAADAGREAGARVRGAAEEVGDAASRAADDAAGAAGGLAAGLADVASEVAGGVAEAAESVSDQLGQAAAGADRAATSPPSSWSAEASVPGARVSPGPTPVRVGSPPPPPPPPASRVIPVSGPSARPVSPGINGGASPTFPPSPQPDEKLVGELRDRLLALLPSLDRGVAAGPEVAARVESLAAQLGAAGGPVILSRAGGYGSAGGYGASPSDSTLQQLGGRWRLVYSSAFAKAGRLTLPLPLPANVGQIYQDIFTDTNELDNVLELLSPISLASVVPGLSGSRPTATVRLKHSFVLEGPSTLKISQTSTEIRPSGGLQGWLDSVPTLKPPSLPRGSGGSASFEILYLKDDLRISRSRGGIRVFLRGQA</sequence>
<dbReference type="AlphaFoldDB" id="A0A1D1ZTH6"/>
<protein>
    <recommendedName>
        <fullName evidence="4">Plastid lipid-associated protein/fibrillin conserved domain-containing protein</fullName>
    </recommendedName>
</protein>
<feature type="compositionally biased region" description="Low complexity" evidence="3">
    <location>
        <begin position="195"/>
        <end position="217"/>
    </location>
</feature>
<dbReference type="PANTHER" id="PTHR31906">
    <property type="entry name" value="PLASTID-LIPID-ASSOCIATED PROTEIN 4, CHLOROPLASTIC-RELATED"/>
    <property type="match status" value="1"/>
</dbReference>
<feature type="compositionally biased region" description="Pro residues" evidence="3">
    <location>
        <begin position="246"/>
        <end position="255"/>
    </location>
</feature>
<feature type="region of interest" description="Disordered" evidence="3">
    <location>
        <begin position="195"/>
        <end position="286"/>
    </location>
</feature>
<dbReference type="Pfam" id="PF04755">
    <property type="entry name" value="PAP_fibrillin"/>
    <property type="match status" value="1"/>
</dbReference>
<feature type="compositionally biased region" description="Low complexity" evidence="3">
    <location>
        <begin position="164"/>
        <end position="175"/>
    </location>
</feature>
<comment type="subcellular location">
    <subcellularLocation>
        <location evidence="1">Plastid</location>
    </subcellularLocation>
</comment>
<reference evidence="5" key="1">
    <citation type="submission" date="2015-08" db="EMBL/GenBank/DDBJ databases">
        <authorList>
            <person name="Babu N.S."/>
            <person name="Beckwith C.J."/>
            <person name="Beseler K.G."/>
            <person name="Brison A."/>
            <person name="Carone J.V."/>
            <person name="Caskin T.P."/>
            <person name="Diamond M."/>
            <person name="Durham M.E."/>
            <person name="Foxe J.M."/>
            <person name="Go M."/>
            <person name="Henderson B.A."/>
            <person name="Jones I.B."/>
            <person name="McGettigan J.A."/>
            <person name="Micheletti S.J."/>
            <person name="Nasrallah M.E."/>
            <person name="Ortiz D."/>
            <person name="Piller C.R."/>
            <person name="Privatt S.R."/>
            <person name="Schneider S.L."/>
            <person name="Sharp S."/>
            <person name="Smith T.C."/>
            <person name="Stanton J.D."/>
            <person name="Ullery H.E."/>
            <person name="Wilson R.J."/>
            <person name="Serrano M.G."/>
            <person name="Buck G."/>
            <person name="Lee V."/>
            <person name="Wang Y."/>
            <person name="Carvalho R."/>
            <person name="Voegtly L."/>
            <person name="Shi R."/>
            <person name="Duckworth R."/>
            <person name="Johnson A."/>
            <person name="Loviza R."/>
            <person name="Walstead R."/>
            <person name="Shah Z."/>
            <person name="Kiflezghi M."/>
            <person name="Wade K."/>
            <person name="Ball S.L."/>
            <person name="Bradley K.W."/>
            <person name="Asai D.J."/>
            <person name="Bowman C.A."/>
            <person name="Russell D.A."/>
            <person name="Pope W.H."/>
            <person name="Jacobs-Sera D."/>
            <person name="Hendrix R.W."/>
            <person name="Hatfull G.F."/>
        </authorList>
    </citation>
    <scope>NUCLEOTIDE SEQUENCE</scope>
</reference>
<feature type="non-terminal residue" evidence="5">
    <location>
        <position position="1"/>
    </location>
</feature>
<keyword evidence="2" id="KW-0934">Plastid</keyword>
<feature type="compositionally biased region" description="Low complexity" evidence="3">
    <location>
        <begin position="121"/>
        <end position="131"/>
    </location>
</feature>
<evidence type="ECO:0000256" key="2">
    <source>
        <dbReference type="ARBA" id="ARBA00022640"/>
    </source>
</evidence>
<feature type="compositionally biased region" description="Low complexity" evidence="3">
    <location>
        <begin position="234"/>
        <end position="245"/>
    </location>
</feature>
<feature type="region of interest" description="Disordered" evidence="3">
    <location>
        <begin position="60"/>
        <end position="179"/>
    </location>
</feature>
<feature type="compositionally biased region" description="Pro residues" evidence="3">
    <location>
        <begin position="94"/>
        <end position="103"/>
    </location>
</feature>
<dbReference type="GO" id="GO:0009536">
    <property type="term" value="C:plastid"/>
    <property type="evidence" value="ECO:0007669"/>
    <property type="project" value="UniProtKB-SubCell"/>
</dbReference>
<dbReference type="EMBL" id="GDKF01008348">
    <property type="protein sequence ID" value="JAT70274.1"/>
    <property type="molecule type" value="Transcribed_RNA"/>
</dbReference>
<organism evidence="5">
    <name type="scientific">Auxenochlorella protothecoides</name>
    <name type="common">Green microalga</name>
    <name type="synonym">Chlorella protothecoides</name>
    <dbReference type="NCBI Taxonomy" id="3075"/>
    <lineage>
        <taxon>Eukaryota</taxon>
        <taxon>Viridiplantae</taxon>
        <taxon>Chlorophyta</taxon>
        <taxon>core chlorophytes</taxon>
        <taxon>Trebouxiophyceae</taxon>
        <taxon>Chlorellales</taxon>
        <taxon>Chlorellaceae</taxon>
        <taxon>Auxenochlorella</taxon>
    </lineage>
</organism>
<evidence type="ECO:0000313" key="5">
    <source>
        <dbReference type="EMBL" id="JAT70274.1"/>
    </source>
</evidence>